<protein>
    <submittedName>
        <fullName evidence="2">Uncharacterized protein</fullName>
    </submittedName>
</protein>
<dbReference type="KEGG" id="acan:ACA1_250830"/>
<dbReference type="EMBL" id="KB007885">
    <property type="protein sequence ID" value="ELR22252.1"/>
    <property type="molecule type" value="Genomic_DNA"/>
</dbReference>
<evidence type="ECO:0000313" key="3">
    <source>
        <dbReference type="Proteomes" id="UP000011083"/>
    </source>
</evidence>
<proteinExistence type="predicted"/>
<feature type="compositionally biased region" description="Low complexity" evidence="1">
    <location>
        <begin position="1"/>
        <end position="14"/>
    </location>
</feature>
<sequence>QALARRLPLPNLALDDSGIGPNGQSVGDDCGQENESEEGEEESEDMRIEEEEFKMLLEEGKTYVERPVPPHPRHGLLDMLDAVWVRITARLRQHKIEQEEYWGEYRGFRHPPASELVEIVSSRRNNVIVCLLEFTVKHPLNGQEERYIFNVKEEVKMRYRSPGMGAEADQTWFLEMFCYPPNVTKAKLVLSNLYRTVCGNSLTPKRRHIDCELLLGLSSALGLGTYDVLRVVRLIALSAGCHESLSKLQLNSEDDDDDKWTEANSSPDMCTMVPPFDMAYPEVDTLFAPGRHTPVDLLRELKLFVRRWRLLLELPRAYVVCHELDWVELEDVVTLLPFISPEKGVSSFVTWRSGTRRYQGKASVRLRVPDEKGQLRITCRLQQVQQRVKFSIRAAASTAALQRRTDVFYGHFELPSAQPPSKYINDQMAGPGFFDQFARTFNLSLRIPGTDLRVQAAVLLAVCCLSSCTPYNFREKQPFIGHLSQERCELKTRGRGLSFSPSEARHSRLAYGPFHDWLRDVDWLRYGHVPSGC</sequence>
<keyword evidence="3" id="KW-1185">Reference proteome</keyword>
<accession>L8HAI3</accession>
<organism evidence="2 3">
    <name type="scientific">Acanthamoeba castellanii (strain ATCC 30010 / Neff)</name>
    <dbReference type="NCBI Taxonomy" id="1257118"/>
    <lineage>
        <taxon>Eukaryota</taxon>
        <taxon>Amoebozoa</taxon>
        <taxon>Discosea</taxon>
        <taxon>Longamoebia</taxon>
        <taxon>Centramoebida</taxon>
        <taxon>Acanthamoebidae</taxon>
        <taxon>Acanthamoeba</taxon>
    </lineage>
</organism>
<dbReference type="GeneID" id="14923180"/>
<feature type="region of interest" description="Disordered" evidence="1">
    <location>
        <begin position="1"/>
        <end position="47"/>
    </location>
</feature>
<reference evidence="2 3" key="1">
    <citation type="journal article" date="2013" name="Genome Biol.">
        <title>Genome of Acanthamoeba castellanii highlights extensive lateral gene transfer and early evolution of tyrosine kinase signaling.</title>
        <authorList>
            <person name="Clarke M."/>
            <person name="Lohan A.J."/>
            <person name="Liu B."/>
            <person name="Lagkouvardos I."/>
            <person name="Roy S."/>
            <person name="Zafar N."/>
            <person name="Bertelli C."/>
            <person name="Schilde C."/>
            <person name="Kianianmomeni A."/>
            <person name="Burglin T.R."/>
            <person name="Frech C."/>
            <person name="Turcotte B."/>
            <person name="Kopec K.O."/>
            <person name="Synnott J.M."/>
            <person name="Choo C."/>
            <person name="Paponov I."/>
            <person name="Finkler A."/>
            <person name="Soon Heng Tan C."/>
            <person name="Hutchins A.P."/>
            <person name="Weinmeier T."/>
            <person name="Rattei T."/>
            <person name="Chu J.S."/>
            <person name="Gimenez G."/>
            <person name="Irimia M."/>
            <person name="Rigden D.J."/>
            <person name="Fitzpatrick D.A."/>
            <person name="Lorenzo-Morales J."/>
            <person name="Bateman A."/>
            <person name="Chiu C.H."/>
            <person name="Tang P."/>
            <person name="Hegemann P."/>
            <person name="Fromm H."/>
            <person name="Raoult D."/>
            <person name="Greub G."/>
            <person name="Miranda-Saavedra D."/>
            <person name="Chen N."/>
            <person name="Nash P."/>
            <person name="Ginger M.L."/>
            <person name="Horn M."/>
            <person name="Schaap P."/>
            <person name="Caler L."/>
            <person name="Loftus B."/>
        </authorList>
    </citation>
    <scope>NUCLEOTIDE SEQUENCE [LARGE SCALE GENOMIC DNA]</scope>
    <source>
        <strain evidence="2 3">Neff</strain>
    </source>
</reference>
<dbReference type="VEuPathDB" id="AmoebaDB:ACA1_250830"/>
<feature type="compositionally biased region" description="Acidic residues" evidence="1">
    <location>
        <begin position="30"/>
        <end position="47"/>
    </location>
</feature>
<gene>
    <name evidence="2" type="ORF">ACA1_250830</name>
</gene>
<name>L8HAI3_ACACF</name>
<evidence type="ECO:0000256" key="1">
    <source>
        <dbReference type="SAM" id="MobiDB-lite"/>
    </source>
</evidence>
<feature type="non-terminal residue" evidence="2">
    <location>
        <position position="533"/>
    </location>
</feature>
<dbReference type="AlphaFoldDB" id="L8HAI3"/>
<dbReference type="RefSeq" id="XP_004367508.1">
    <property type="nucleotide sequence ID" value="XM_004367451.1"/>
</dbReference>
<dbReference type="Proteomes" id="UP000011083">
    <property type="component" value="Unassembled WGS sequence"/>
</dbReference>
<evidence type="ECO:0000313" key="2">
    <source>
        <dbReference type="EMBL" id="ELR22252.1"/>
    </source>
</evidence>